<dbReference type="CDD" id="cd07721">
    <property type="entry name" value="yflN-like_MBL-fold"/>
    <property type="match status" value="1"/>
</dbReference>
<dbReference type="PANTHER" id="PTHR42951:SF17">
    <property type="entry name" value="METALLO-BETA-LACTAMASE DOMAIN-CONTAINING PROTEIN"/>
    <property type="match status" value="1"/>
</dbReference>
<evidence type="ECO:0000313" key="3">
    <source>
        <dbReference type="Proteomes" id="UP000248326"/>
    </source>
</evidence>
<protein>
    <submittedName>
        <fullName evidence="2">Glyoxylase-like metal-dependent hydrolase (Beta-lactamase superfamily II)</fullName>
    </submittedName>
</protein>
<dbReference type="Pfam" id="PF00753">
    <property type="entry name" value="Lactamase_B"/>
    <property type="match status" value="1"/>
</dbReference>
<dbReference type="Proteomes" id="UP000248326">
    <property type="component" value="Unassembled WGS sequence"/>
</dbReference>
<evidence type="ECO:0000313" key="2">
    <source>
        <dbReference type="EMBL" id="PYE54448.1"/>
    </source>
</evidence>
<proteinExistence type="predicted"/>
<name>A0A318SC49_9DEIO</name>
<feature type="domain" description="Metallo-beta-lactamase" evidence="1">
    <location>
        <begin position="24"/>
        <end position="233"/>
    </location>
</feature>
<organism evidence="2 3">
    <name type="scientific">Deinococcus yavapaiensis KR-236</name>
    <dbReference type="NCBI Taxonomy" id="694435"/>
    <lineage>
        <taxon>Bacteria</taxon>
        <taxon>Thermotogati</taxon>
        <taxon>Deinococcota</taxon>
        <taxon>Deinococci</taxon>
        <taxon>Deinococcales</taxon>
        <taxon>Deinococcaceae</taxon>
        <taxon>Deinococcus</taxon>
    </lineage>
</organism>
<keyword evidence="3" id="KW-1185">Reference proteome</keyword>
<sequence length="308" mass="33411">MSTFPTRGGVQEARPDVARVRTLMVNTFLLGEPGGPWILVDAGLPGFANTIKLAAKTRFGIRKPDAIVLTHGHFDHIGSLGELARSWDVPIYVHPLERPYVTGESAYPPGDSSVGGGWMAKLGPMLPPGPFDFGSRVRDLPADGSVPGAPGWRWLHTPGHTPGHVSLWRERDRTLIVGDAFVTTIQESLRASLSERPRIVRRPPAYYTPDWDAARESVRRLSALQPEVAATGHGEPMSGSPLRSQLDILARDFEILGRPHVGRYSTVPARADEHGVTFVPPPPASKPNLTLLAGGAVLGLLLLRRLRS</sequence>
<dbReference type="RefSeq" id="WP_110886234.1">
    <property type="nucleotide sequence ID" value="NZ_QJSX01000005.1"/>
</dbReference>
<accession>A0A318SC49</accession>
<dbReference type="InterPro" id="IPR050855">
    <property type="entry name" value="NDM-1-like"/>
</dbReference>
<keyword evidence="2" id="KW-0378">Hydrolase</keyword>
<reference evidence="2 3" key="1">
    <citation type="submission" date="2018-06" db="EMBL/GenBank/DDBJ databases">
        <title>Genomic Encyclopedia of Type Strains, Phase IV (KMG-IV): sequencing the most valuable type-strain genomes for metagenomic binning, comparative biology and taxonomic classification.</title>
        <authorList>
            <person name="Goeker M."/>
        </authorList>
    </citation>
    <scope>NUCLEOTIDE SEQUENCE [LARGE SCALE GENOMIC DNA]</scope>
    <source>
        <strain evidence="2 3">DSM 18048</strain>
    </source>
</reference>
<evidence type="ECO:0000259" key="1">
    <source>
        <dbReference type="SMART" id="SM00849"/>
    </source>
</evidence>
<dbReference type="GO" id="GO:0016787">
    <property type="term" value="F:hydrolase activity"/>
    <property type="evidence" value="ECO:0007669"/>
    <property type="project" value="UniProtKB-KW"/>
</dbReference>
<gene>
    <name evidence="2" type="ORF">DES52_10585</name>
</gene>
<dbReference type="InterPro" id="IPR036866">
    <property type="entry name" value="RibonucZ/Hydroxyglut_hydro"/>
</dbReference>
<dbReference type="SUPFAM" id="SSF56281">
    <property type="entry name" value="Metallo-hydrolase/oxidoreductase"/>
    <property type="match status" value="1"/>
</dbReference>
<dbReference type="EMBL" id="QJSX01000005">
    <property type="protein sequence ID" value="PYE54448.1"/>
    <property type="molecule type" value="Genomic_DNA"/>
</dbReference>
<dbReference type="SMART" id="SM00849">
    <property type="entry name" value="Lactamase_B"/>
    <property type="match status" value="1"/>
</dbReference>
<dbReference type="AlphaFoldDB" id="A0A318SC49"/>
<dbReference type="Gene3D" id="3.60.15.10">
    <property type="entry name" value="Ribonuclease Z/Hydroxyacylglutathione hydrolase-like"/>
    <property type="match status" value="1"/>
</dbReference>
<dbReference type="InterPro" id="IPR001279">
    <property type="entry name" value="Metallo-B-lactamas"/>
</dbReference>
<comment type="caution">
    <text evidence="2">The sequence shown here is derived from an EMBL/GenBank/DDBJ whole genome shotgun (WGS) entry which is preliminary data.</text>
</comment>
<dbReference type="OrthoDB" id="9802248at2"/>
<dbReference type="PANTHER" id="PTHR42951">
    <property type="entry name" value="METALLO-BETA-LACTAMASE DOMAIN-CONTAINING"/>
    <property type="match status" value="1"/>
</dbReference>